<dbReference type="RefSeq" id="WP_065537445.1">
    <property type="nucleotide sequence ID" value="NZ_CP016536.1"/>
</dbReference>
<feature type="transmembrane region" description="Helical" evidence="1">
    <location>
        <begin position="66"/>
        <end position="89"/>
    </location>
</feature>
<evidence type="ECO:0000313" key="3">
    <source>
        <dbReference type="Proteomes" id="UP000092661"/>
    </source>
</evidence>
<keyword evidence="2" id="KW-0614">Plasmid</keyword>
<protein>
    <submittedName>
        <fullName evidence="2">Uncharacterized protein</fullName>
    </submittedName>
</protein>
<name>A0ABN4RK52_9BACL</name>
<proteinExistence type="predicted"/>
<keyword evidence="3" id="KW-1185">Reference proteome</keyword>
<accession>A0ABN4RK52</accession>
<organism evidence="2 3">
    <name type="scientific">Planococcus antarcticus DSM 14505</name>
    <dbReference type="NCBI Taxonomy" id="1185653"/>
    <lineage>
        <taxon>Bacteria</taxon>
        <taxon>Bacillati</taxon>
        <taxon>Bacillota</taxon>
        <taxon>Bacilli</taxon>
        <taxon>Bacillales</taxon>
        <taxon>Caryophanaceae</taxon>
        <taxon>Planococcus</taxon>
    </lineage>
</organism>
<reference evidence="2" key="1">
    <citation type="submission" date="2016-07" db="EMBL/GenBank/DDBJ databases">
        <authorList>
            <person name="See-Too W.S."/>
        </authorList>
    </citation>
    <scope>NUCLEOTIDE SEQUENCE [LARGE SCALE GENOMIC DNA]</scope>
    <source>
        <strain evidence="2">DSM 14505</strain>
        <plasmid evidence="2">pPA05-2</plasmid>
    </source>
</reference>
<sequence>MLKKIYSILSAICFALMILPFALPSSPGSFDLLVFIMEINFYLPLIFGVAGIVLGLLGLKGNVRLYLVSFNACGLGIYLFLTFVAIFGFKEP</sequence>
<keyword evidence="1" id="KW-0472">Membrane</keyword>
<evidence type="ECO:0000313" key="2">
    <source>
        <dbReference type="EMBL" id="ANU12348.1"/>
    </source>
</evidence>
<dbReference type="EMBL" id="CP016536">
    <property type="protein sequence ID" value="ANU12348.1"/>
    <property type="molecule type" value="Genomic_DNA"/>
</dbReference>
<dbReference type="Proteomes" id="UP000092661">
    <property type="component" value="Plasmid pPA05-2"/>
</dbReference>
<feature type="transmembrane region" description="Helical" evidence="1">
    <location>
        <begin position="40"/>
        <end position="59"/>
    </location>
</feature>
<geneLocation type="plasmid" evidence="2 3">
    <name>pPA05-2</name>
</geneLocation>
<evidence type="ECO:0000256" key="1">
    <source>
        <dbReference type="SAM" id="Phobius"/>
    </source>
</evidence>
<keyword evidence="1" id="KW-1133">Transmembrane helix</keyword>
<keyword evidence="1" id="KW-0812">Transmembrane</keyword>
<gene>
    <name evidence="2" type="ORF">BBH88_18770</name>
</gene>